<feature type="domain" description="HD Cas3-type" evidence="11">
    <location>
        <begin position="20"/>
        <end position="222"/>
    </location>
</feature>
<dbReference type="InterPro" id="IPR014001">
    <property type="entry name" value="Helicase_ATP-bd"/>
</dbReference>
<evidence type="ECO:0000256" key="7">
    <source>
        <dbReference type="ARBA" id="ARBA00022806"/>
    </source>
</evidence>
<gene>
    <name evidence="12" type="ORF">HMPREF9238_01220</name>
</gene>
<dbReference type="PROSITE" id="PS51192">
    <property type="entry name" value="HELICASE_ATP_BIND_1"/>
    <property type="match status" value="1"/>
</dbReference>
<evidence type="ECO:0000256" key="5">
    <source>
        <dbReference type="ARBA" id="ARBA00022741"/>
    </source>
</evidence>
<keyword evidence="8" id="KW-0067">ATP-binding</keyword>
<dbReference type="Gene3D" id="3.40.50.300">
    <property type="entry name" value="P-loop containing nucleotide triphosphate hydrolases"/>
    <property type="match status" value="2"/>
</dbReference>
<dbReference type="GO" id="GO:0046872">
    <property type="term" value="F:metal ion binding"/>
    <property type="evidence" value="ECO:0007669"/>
    <property type="project" value="UniProtKB-KW"/>
</dbReference>
<dbReference type="Pfam" id="PF18395">
    <property type="entry name" value="Cas3_C"/>
    <property type="match status" value="1"/>
</dbReference>
<dbReference type="InterPro" id="IPR006483">
    <property type="entry name" value="CRISPR-assoc_Cas3_HD"/>
</dbReference>
<evidence type="ECO:0000259" key="10">
    <source>
        <dbReference type="PROSITE" id="PS51192"/>
    </source>
</evidence>
<dbReference type="CDD" id="cd09641">
    <property type="entry name" value="Cas3''_I"/>
    <property type="match status" value="1"/>
</dbReference>
<evidence type="ECO:0000256" key="4">
    <source>
        <dbReference type="ARBA" id="ARBA00022723"/>
    </source>
</evidence>
<reference evidence="12 13" key="1">
    <citation type="submission" date="2013-05" db="EMBL/GenBank/DDBJ databases">
        <title>The Genome Sequence of Actinomyces europaeus ACS-120-V-COL10B.</title>
        <authorList>
            <consortium name="The Broad Institute Genomics Platform"/>
            <person name="Earl A."/>
            <person name="Ward D."/>
            <person name="Feldgarden M."/>
            <person name="Gevers D."/>
            <person name="Saerens B."/>
            <person name="Vaneechoutte M."/>
            <person name="Walker B."/>
            <person name="Young S."/>
            <person name="Zeng Q."/>
            <person name="Gargeya S."/>
            <person name="Fitzgerald M."/>
            <person name="Haas B."/>
            <person name="Abouelleil A."/>
            <person name="Allen A.W."/>
            <person name="Alvarado L."/>
            <person name="Arachchi H.M."/>
            <person name="Berlin A.M."/>
            <person name="Chapman S.B."/>
            <person name="Gainer-Dewar J."/>
            <person name="Goldberg J."/>
            <person name="Griggs A."/>
            <person name="Gujja S."/>
            <person name="Hansen M."/>
            <person name="Howarth C."/>
            <person name="Imamovic A."/>
            <person name="Ireland A."/>
            <person name="Larimer J."/>
            <person name="McCowan C."/>
            <person name="Murphy C."/>
            <person name="Pearson M."/>
            <person name="Poon T.W."/>
            <person name="Priest M."/>
            <person name="Roberts A."/>
            <person name="Saif S."/>
            <person name="Shea T."/>
            <person name="Sisk P."/>
            <person name="Sykes S."/>
            <person name="Wortman J."/>
            <person name="Nusbaum C."/>
            <person name="Birren B."/>
        </authorList>
    </citation>
    <scope>NUCLEOTIDE SEQUENCE [LARGE SCALE GENOMIC DNA]</scope>
    <source>
        <strain evidence="12 13">ACS-120-V-Col10b</strain>
    </source>
</reference>
<dbReference type="Gene3D" id="1.10.3210.30">
    <property type="match status" value="1"/>
</dbReference>
<dbReference type="EMBL" id="AGWN01000001">
    <property type="protein sequence ID" value="EPD31446.1"/>
    <property type="molecule type" value="Genomic_DNA"/>
</dbReference>
<keyword evidence="6" id="KW-0378">Hydrolase</keyword>
<dbReference type="Pfam" id="PF22590">
    <property type="entry name" value="Cas3-like_C_2"/>
    <property type="match status" value="1"/>
</dbReference>
<dbReference type="PROSITE" id="PS51643">
    <property type="entry name" value="HD_CAS3"/>
    <property type="match status" value="1"/>
</dbReference>
<dbReference type="NCBIfam" id="TIGR01587">
    <property type="entry name" value="cas3_core"/>
    <property type="match status" value="1"/>
</dbReference>
<proteinExistence type="inferred from homology"/>
<dbReference type="SMART" id="SM00490">
    <property type="entry name" value="HELICc"/>
    <property type="match status" value="1"/>
</dbReference>
<dbReference type="InterPro" id="IPR006474">
    <property type="entry name" value="Helicase_Cas3_CRISPR-ass_core"/>
</dbReference>
<comment type="caution">
    <text evidence="12">The sequence shown here is derived from an EMBL/GenBank/DDBJ whole genome shotgun (WGS) entry which is preliminary data.</text>
</comment>
<dbReference type="InterPro" id="IPR038257">
    <property type="entry name" value="CRISPR-assoc_Cas3_HD_sf"/>
</dbReference>
<evidence type="ECO:0000256" key="2">
    <source>
        <dbReference type="ARBA" id="ARBA00009046"/>
    </source>
</evidence>
<evidence type="ECO:0000256" key="8">
    <source>
        <dbReference type="ARBA" id="ARBA00022840"/>
    </source>
</evidence>
<evidence type="ECO:0000256" key="6">
    <source>
        <dbReference type="ARBA" id="ARBA00022801"/>
    </source>
</evidence>
<dbReference type="RefSeq" id="WP_016444557.1">
    <property type="nucleotide sequence ID" value="NZ_KE150266.1"/>
</dbReference>
<keyword evidence="9" id="KW-0051">Antiviral defense</keyword>
<comment type="similarity">
    <text evidence="2">In the central section; belongs to the CRISPR-associated helicase Cas3 family.</text>
</comment>
<keyword evidence="4" id="KW-0479">Metal-binding</keyword>
<evidence type="ECO:0000256" key="1">
    <source>
        <dbReference type="ARBA" id="ARBA00006847"/>
    </source>
</evidence>
<dbReference type="InterPro" id="IPR001650">
    <property type="entry name" value="Helicase_C-like"/>
</dbReference>
<dbReference type="GO" id="GO:0003723">
    <property type="term" value="F:RNA binding"/>
    <property type="evidence" value="ECO:0007669"/>
    <property type="project" value="TreeGrafter"/>
</dbReference>
<keyword evidence="5" id="KW-0547">Nucleotide-binding</keyword>
<dbReference type="NCBIfam" id="TIGR01596">
    <property type="entry name" value="cas3_HD"/>
    <property type="match status" value="1"/>
</dbReference>
<evidence type="ECO:0000256" key="9">
    <source>
        <dbReference type="ARBA" id="ARBA00023118"/>
    </source>
</evidence>
<evidence type="ECO:0000313" key="13">
    <source>
        <dbReference type="Proteomes" id="UP000014387"/>
    </source>
</evidence>
<evidence type="ECO:0000256" key="3">
    <source>
        <dbReference type="ARBA" id="ARBA00022722"/>
    </source>
</evidence>
<dbReference type="GO" id="GO:0004518">
    <property type="term" value="F:nuclease activity"/>
    <property type="evidence" value="ECO:0007669"/>
    <property type="project" value="UniProtKB-KW"/>
</dbReference>
<protein>
    <submittedName>
        <fullName evidence="12">CRISPR-associated helicase cas3</fullName>
    </submittedName>
</protein>
<dbReference type="GO" id="GO:0051607">
    <property type="term" value="P:defense response to virus"/>
    <property type="evidence" value="ECO:0007669"/>
    <property type="project" value="UniProtKB-KW"/>
</dbReference>
<sequence length="965" mass="107799">MLNAATQKLWAKSSNYEGGQPTAWLPLYLHAMDAMGIADKCLDEWIAPMQFETLMNQSPRRLSKEAVKALARFLVGAHDIGKASPPFSGKVPSLHMNVVDLGFDNPYVPPKTRSDLKHGLVGAEFVTDYLFGRSWEWSAAVALGSVVGGHHGVPASIFELNDVRDSQNELGSKGWVESRAELLDWLFERSGMKAFEDEVRDTHWTQAALVVLEGLTIISDWIASNDRYFPIFPVGSQEPQKYLENEELFRQRVERGWNLVHISPTWKAASLEGDADEVVRRRFGLGPSAVARPLQSEVLNVAREMDAPGILLIEDVMGAGKTEAGLLAAEILAQRSGASGILMVLPTQSTTDSMFARVKSWVESGTDLAGNPSEATMALMHGKAQMNELYQNMEFANSFSAWDFGFDSEGYTPSMPDASESELSVTGKTVRSPWMSGKKSLLSEIVVATIDQLLMVALRARYLALRHMGISRKVVVIDEVHAADVYMREYLYTALEWLGAYGVPVVALSATLSPSIRQEITDAYGRGALLRDEVGEKKTARARKISDSVDGKPDLPYPVLTYTKRKRATCLELPQALPSMRVDYEFIEEKEIPGLASRLLGEGGCLLIVRNTVKDAQKVYGELQEIFGEDVRLVHARFTSKHRSENDTWLLKRFGKPGPDVQRPKRQIVVATQVVEQSLDLDFDAIISDLAPIDLIFQRIGRVHRHERERPERLRAPKCFLVGVPDLGNDTPQEMKSIKWNVYEPLLLLRTAELLRMKQPRLLVIPDEIPELTYQVFDCAGASNPRWETAESGLEQQAADVVRFRKGGANAFRLRSPSEGKEGLTDWLYASTTDDDAFARAKVRDGEDTIEVLLVEDEGTADNPVWKIFDPGSDRDARFLPMNGPISDEEARLLSESMVRLPAFAADVRYIDKILDQLSYHVDDWQKNRLVAGQLVLPLRDGQAVLAGRKLRYTRERGLEEVKDD</sequence>
<comment type="similarity">
    <text evidence="1">In the N-terminal section; belongs to the CRISPR-associated nuclease Cas3-HD family.</text>
</comment>
<dbReference type="SMART" id="SM00487">
    <property type="entry name" value="DEXDc"/>
    <property type="match status" value="1"/>
</dbReference>
<dbReference type="InterPro" id="IPR041372">
    <property type="entry name" value="Cas3_C"/>
</dbReference>
<evidence type="ECO:0000259" key="11">
    <source>
        <dbReference type="PROSITE" id="PS51643"/>
    </source>
</evidence>
<accession>A0A9W5VWZ1</accession>
<dbReference type="AlphaFoldDB" id="A0A9W5VWZ1"/>
<dbReference type="GO" id="GO:0016787">
    <property type="term" value="F:hydrolase activity"/>
    <property type="evidence" value="ECO:0007669"/>
    <property type="project" value="UniProtKB-KW"/>
</dbReference>
<dbReference type="Pfam" id="PF18019">
    <property type="entry name" value="Cas3_HD"/>
    <property type="match status" value="1"/>
</dbReference>
<dbReference type="PANTHER" id="PTHR47963">
    <property type="entry name" value="DEAD-BOX ATP-DEPENDENT RNA HELICASE 47, MITOCHONDRIAL"/>
    <property type="match status" value="1"/>
</dbReference>
<name>A0A9W5VWZ1_9ACTO</name>
<dbReference type="GO" id="GO:0003724">
    <property type="term" value="F:RNA helicase activity"/>
    <property type="evidence" value="ECO:0007669"/>
    <property type="project" value="TreeGrafter"/>
</dbReference>
<feature type="domain" description="Helicase ATP-binding" evidence="10">
    <location>
        <begin position="302"/>
        <end position="530"/>
    </location>
</feature>
<dbReference type="InterPro" id="IPR054712">
    <property type="entry name" value="Cas3-like_dom"/>
</dbReference>
<organism evidence="12 13">
    <name type="scientific">Gleimia europaea ACS-120-V-Col10b</name>
    <dbReference type="NCBI Taxonomy" id="883069"/>
    <lineage>
        <taxon>Bacteria</taxon>
        <taxon>Bacillati</taxon>
        <taxon>Actinomycetota</taxon>
        <taxon>Actinomycetes</taxon>
        <taxon>Actinomycetales</taxon>
        <taxon>Actinomycetaceae</taxon>
        <taxon>Gleimia</taxon>
    </lineage>
</organism>
<keyword evidence="13" id="KW-1185">Reference proteome</keyword>
<dbReference type="GO" id="GO:0005524">
    <property type="term" value="F:ATP binding"/>
    <property type="evidence" value="ECO:0007669"/>
    <property type="project" value="UniProtKB-KW"/>
</dbReference>
<dbReference type="InterPro" id="IPR027417">
    <property type="entry name" value="P-loop_NTPase"/>
</dbReference>
<keyword evidence="3" id="KW-0540">Nuclease</keyword>
<dbReference type="PANTHER" id="PTHR47963:SF9">
    <property type="entry name" value="CRISPR-ASSOCIATED ENDONUCLEASE_HELICASE CAS3"/>
    <property type="match status" value="1"/>
</dbReference>
<dbReference type="Proteomes" id="UP000014387">
    <property type="component" value="Unassembled WGS sequence"/>
</dbReference>
<keyword evidence="7" id="KW-0347">Helicase</keyword>
<evidence type="ECO:0000313" key="12">
    <source>
        <dbReference type="EMBL" id="EPD31446.1"/>
    </source>
</evidence>
<dbReference type="SUPFAM" id="SSF52540">
    <property type="entry name" value="P-loop containing nucleoside triphosphate hydrolases"/>
    <property type="match status" value="1"/>
</dbReference>
<dbReference type="InterPro" id="IPR050547">
    <property type="entry name" value="DEAD_box_RNA_helicases"/>
</dbReference>